<dbReference type="EMBL" id="BKCJ011956570">
    <property type="protein sequence ID" value="GFD63022.1"/>
    <property type="molecule type" value="Genomic_DNA"/>
</dbReference>
<sequence>GLTFMPVELEIECDVLHEMVINQQHTNYDPAADSEEILKF</sequence>
<feature type="non-terminal residue" evidence="1">
    <location>
        <position position="1"/>
    </location>
</feature>
<name>A0A699XSG8_TANCI</name>
<comment type="caution">
    <text evidence="1">The sequence shown here is derived from an EMBL/GenBank/DDBJ whole genome shotgun (WGS) entry which is preliminary data.</text>
</comment>
<gene>
    <name evidence="1" type="ORF">Tci_934991</name>
</gene>
<evidence type="ECO:0000313" key="1">
    <source>
        <dbReference type="EMBL" id="GFD63022.1"/>
    </source>
</evidence>
<accession>A0A699XSG8</accession>
<proteinExistence type="predicted"/>
<protein>
    <submittedName>
        <fullName evidence="1">Uncharacterized protein</fullName>
    </submittedName>
</protein>
<dbReference type="AlphaFoldDB" id="A0A699XSG8"/>
<reference evidence="1" key="1">
    <citation type="journal article" date="2019" name="Sci. Rep.">
        <title>Draft genome of Tanacetum cinerariifolium, the natural source of mosquito coil.</title>
        <authorList>
            <person name="Yamashiro T."/>
            <person name="Shiraishi A."/>
            <person name="Satake H."/>
            <person name="Nakayama K."/>
        </authorList>
    </citation>
    <scope>NUCLEOTIDE SEQUENCE</scope>
</reference>
<organism evidence="1">
    <name type="scientific">Tanacetum cinerariifolium</name>
    <name type="common">Dalmatian daisy</name>
    <name type="synonym">Chrysanthemum cinerariifolium</name>
    <dbReference type="NCBI Taxonomy" id="118510"/>
    <lineage>
        <taxon>Eukaryota</taxon>
        <taxon>Viridiplantae</taxon>
        <taxon>Streptophyta</taxon>
        <taxon>Embryophyta</taxon>
        <taxon>Tracheophyta</taxon>
        <taxon>Spermatophyta</taxon>
        <taxon>Magnoliopsida</taxon>
        <taxon>eudicotyledons</taxon>
        <taxon>Gunneridae</taxon>
        <taxon>Pentapetalae</taxon>
        <taxon>asterids</taxon>
        <taxon>campanulids</taxon>
        <taxon>Asterales</taxon>
        <taxon>Asteraceae</taxon>
        <taxon>Asteroideae</taxon>
        <taxon>Anthemideae</taxon>
        <taxon>Anthemidinae</taxon>
        <taxon>Tanacetum</taxon>
    </lineage>
</organism>